<reference evidence="1 2" key="1">
    <citation type="journal article" date="2020" name="J. Phycol.">
        <title>Comparative genome analysis reveals Cyanidiococcus gen. nov., a new extremophilic red algal genus sister to Cyanidioschyzon (Cyanidioschyzonaceae, Rhodophyta).</title>
        <authorList>
            <person name="Liu S.-L."/>
            <person name="Chiang Y.-R."/>
            <person name="Yoon H.S."/>
            <person name="Fu H.-Y."/>
        </authorList>
    </citation>
    <scope>NUCLEOTIDE SEQUENCE [LARGE SCALE GENOMIC DNA]</scope>
    <source>
        <strain evidence="1 2">THAL066</strain>
    </source>
</reference>
<evidence type="ECO:0000313" key="2">
    <source>
        <dbReference type="Proteomes" id="UP000530660"/>
    </source>
</evidence>
<name>A0A7J7IFB1_9RHOD</name>
<evidence type="ECO:0000313" key="1">
    <source>
        <dbReference type="EMBL" id="KAF6001207.1"/>
    </source>
</evidence>
<dbReference type="EMBL" id="VWRR01000015">
    <property type="protein sequence ID" value="KAF6001207.1"/>
    <property type="molecule type" value="Genomic_DNA"/>
</dbReference>
<accession>A0A7J7IFB1</accession>
<dbReference type="AlphaFoldDB" id="A0A7J7IFB1"/>
<protein>
    <submittedName>
        <fullName evidence="1">Uncharacterized protein</fullName>
    </submittedName>
</protein>
<proteinExistence type="predicted"/>
<organism evidence="1 2">
    <name type="scientific">Cyanidiococcus yangmingshanensis</name>
    <dbReference type="NCBI Taxonomy" id="2690220"/>
    <lineage>
        <taxon>Eukaryota</taxon>
        <taxon>Rhodophyta</taxon>
        <taxon>Bangiophyceae</taxon>
        <taxon>Cyanidiales</taxon>
        <taxon>Cyanidiaceae</taxon>
        <taxon>Cyanidiococcus</taxon>
    </lineage>
</organism>
<gene>
    <name evidence="1" type="ORF">F1559_005172</name>
</gene>
<dbReference type="Proteomes" id="UP000530660">
    <property type="component" value="Unassembled WGS sequence"/>
</dbReference>
<sequence>MFQHLSTRKRCHPCSVANAEESIKTIGTSLLDAAAAEVCSRKPSRDRQQTGTPGIKFYSGVPGESSTNLLQFPIRMKPKNKSHHAVSVI</sequence>
<keyword evidence="2" id="KW-1185">Reference proteome</keyword>
<comment type="caution">
    <text evidence="1">The sequence shown here is derived from an EMBL/GenBank/DDBJ whole genome shotgun (WGS) entry which is preliminary data.</text>
</comment>